<feature type="domain" description="NFACT RNA-binding" evidence="2">
    <location>
        <begin position="182"/>
        <end position="271"/>
    </location>
</feature>
<dbReference type="AlphaFoldDB" id="A0A645CFR0"/>
<evidence type="ECO:0000259" key="2">
    <source>
        <dbReference type="Pfam" id="PF05670"/>
    </source>
</evidence>
<feature type="coiled-coil region" evidence="1">
    <location>
        <begin position="102"/>
        <end position="129"/>
    </location>
</feature>
<dbReference type="GO" id="GO:0072344">
    <property type="term" value="P:rescue of stalled ribosome"/>
    <property type="evidence" value="ECO:0007669"/>
    <property type="project" value="TreeGrafter"/>
</dbReference>
<organism evidence="3">
    <name type="scientific">bioreactor metagenome</name>
    <dbReference type="NCBI Taxonomy" id="1076179"/>
    <lineage>
        <taxon>unclassified sequences</taxon>
        <taxon>metagenomes</taxon>
        <taxon>ecological metagenomes</taxon>
    </lineage>
</organism>
<dbReference type="GO" id="GO:0000049">
    <property type="term" value="F:tRNA binding"/>
    <property type="evidence" value="ECO:0007669"/>
    <property type="project" value="TreeGrafter"/>
</dbReference>
<dbReference type="Pfam" id="PF05670">
    <property type="entry name" value="NFACT-R_1"/>
    <property type="match status" value="1"/>
</dbReference>
<dbReference type="InterPro" id="IPR051608">
    <property type="entry name" value="RQC_Subunit_NEMF"/>
</dbReference>
<proteinExistence type="predicted"/>
<evidence type="ECO:0000313" key="3">
    <source>
        <dbReference type="EMBL" id="MPM75770.1"/>
    </source>
</evidence>
<comment type="caution">
    <text evidence="3">The sequence shown here is derived from an EMBL/GenBank/DDBJ whole genome shotgun (WGS) entry which is preliminary data.</text>
</comment>
<gene>
    <name evidence="3" type="primary">yloA_18</name>
    <name evidence="3" type="ORF">SDC9_122764</name>
</gene>
<dbReference type="PANTHER" id="PTHR15239:SF6">
    <property type="entry name" value="RIBOSOME QUALITY CONTROL COMPLEX SUBUNIT NEMF"/>
    <property type="match status" value="1"/>
</dbReference>
<sequence length="301" mass="33944">MNEVMEFISRYQKPNSVPDMLVLGKVVESLINRLTRKRELLTKELDEAKNADIARKSGDLLMANLYCISKGTNQIAVKDLYSESPQNITIELDPLRTPIENVQAYYNKYAKLKRAREILLEQLNHCNNEIDYLDSIVVSISNAESSMEINEIRQELISQGYIKEASKKRMKASGQSQPVKVKTPDGTIILVGKNNQQNDYVTFKQAGPDDLWLHTKNIPGSHVIMQLSQQQPSESDLLIAAQLAAYFSKAQNSSNVPVDYARRRFVKKPAGAKPGFVIYTNQKTIIVTPNEPFIKSLIGKD</sequence>
<keyword evidence="1" id="KW-0175">Coiled coil</keyword>
<dbReference type="InterPro" id="IPR008532">
    <property type="entry name" value="NFACT_RNA-bd"/>
</dbReference>
<reference evidence="3" key="1">
    <citation type="submission" date="2019-08" db="EMBL/GenBank/DDBJ databases">
        <authorList>
            <person name="Kucharzyk K."/>
            <person name="Murdoch R.W."/>
            <person name="Higgins S."/>
            <person name="Loffler F."/>
        </authorList>
    </citation>
    <scope>NUCLEOTIDE SEQUENCE</scope>
</reference>
<dbReference type="Pfam" id="PF05833">
    <property type="entry name" value="NFACT_N"/>
    <property type="match status" value="1"/>
</dbReference>
<dbReference type="PANTHER" id="PTHR15239">
    <property type="entry name" value="NUCLEAR EXPORT MEDIATOR FACTOR NEMF"/>
    <property type="match status" value="1"/>
</dbReference>
<dbReference type="GO" id="GO:0043023">
    <property type="term" value="F:ribosomal large subunit binding"/>
    <property type="evidence" value="ECO:0007669"/>
    <property type="project" value="TreeGrafter"/>
</dbReference>
<name>A0A645CFR0_9ZZZZ</name>
<protein>
    <recommendedName>
        <fullName evidence="2">NFACT RNA-binding domain-containing protein</fullName>
    </recommendedName>
</protein>
<dbReference type="GO" id="GO:1990112">
    <property type="term" value="C:RQC complex"/>
    <property type="evidence" value="ECO:0007669"/>
    <property type="project" value="TreeGrafter"/>
</dbReference>
<dbReference type="EMBL" id="VSSQ01026847">
    <property type="protein sequence ID" value="MPM75770.1"/>
    <property type="molecule type" value="Genomic_DNA"/>
</dbReference>
<evidence type="ECO:0000256" key="1">
    <source>
        <dbReference type="SAM" id="Coils"/>
    </source>
</evidence>
<accession>A0A645CFR0</accession>